<proteinExistence type="predicted"/>
<evidence type="ECO:0000313" key="1">
    <source>
        <dbReference type="EMBL" id="GFS44088.1"/>
    </source>
</evidence>
<keyword evidence="2" id="KW-1185">Reference proteome</keyword>
<accession>A0A8X6ME86</accession>
<name>A0A8X6ME86_NEPPI</name>
<comment type="caution">
    <text evidence="1">The sequence shown here is derived from an EMBL/GenBank/DDBJ whole genome shotgun (WGS) entry which is preliminary data.</text>
</comment>
<gene>
    <name evidence="1" type="ORF">NPIL_475791</name>
</gene>
<protein>
    <submittedName>
        <fullName evidence="1">Uncharacterized protein</fullName>
    </submittedName>
</protein>
<dbReference type="EMBL" id="BMAW01044339">
    <property type="protein sequence ID" value="GFS44088.1"/>
    <property type="molecule type" value="Genomic_DNA"/>
</dbReference>
<reference evidence="1" key="1">
    <citation type="submission" date="2020-08" db="EMBL/GenBank/DDBJ databases">
        <title>Multicomponent nature underlies the extraordinary mechanical properties of spider dragline silk.</title>
        <authorList>
            <person name="Kono N."/>
            <person name="Nakamura H."/>
            <person name="Mori M."/>
            <person name="Yoshida Y."/>
            <person name="Ohtoshi R."/>
            <person name="Malay A.D."/>
            <person name="Moran D.A.P."/>
            <person name="Tomita M."/>
            <person name="Numata K."/>
            <person name="Arakawa K."/>
        </authorList>
    </citation>
    <scope>NUCLEOTIDE SEQUENCE</scope>
</reference>
<organism evidence="1 2">
    <name type="scientific">Nephila pilipes</name>
    <name type="common">Giant wood spider</name>
    <name type="synonym">Nephila maculata</name>
    <dbReference type="NCBI Taxonomy" id="299642"/>
    <lineage>
        <taxon>Eukaryota</taxon>
        <taxon>Metazoa</taxon>
        <taxon>Ecdysozoa</taxon>
        <taxon>Arthropoda</taxon>
        <taxon>Chelicerata</taxon>
        <taxon>Arachnida</taxon>
        <taxon>Araneae</taxon>
        <taxon>Araneomorphae</taxon>
        <taxon>Entelegynae</taxon>
        <taxon>Araneoidea</taxon>
        <taxon>Nephilidae</taxon>
        <taxon>Nephila</taxon>
    </lineage>
</organism>
<evidence type="ECO:0000313" key="2">
    <source>
        <dbReference type="Proteomes" id="UP000887013"/>
    </source>
</evidence>
<dbReference type="AlphaFoldDB" id="A0A8X6ME86"/>
<sequence>MLLPLQTISFSSSQNQNHLAPLSDVLVCALAVCNSQPGQNCVSAQTYKQMSHSIPNHLACYFLLSQTVCESNMSVIYLTVICKGPFHCCFDTDRYTHRNVWSYKIVMWVSAFGECWYQSSNLVHDLTWHLGHSNGLKSRFEYLISVAYRKNIYQLPIFVQS</sequence>
<dbReference type="Proteomes" id="UP000887013">
    <property type="component" value="Unassembled WGS sequence"/>
</dbReference>